<sequence>MPAAPRTTVDFATRIDALTHDQLRASGGLKWNAFPDCIGAFVAEMDFGIAPPIDDALHAAIADGRIGYLSTPLTDALAEACAGWHAGQYDWAVDPAHIHPLPDVLTGLELALQHLLPAGAAVVLPTPNYMPFLPLLRLLGHRVIEVPMLDMNGNWRFDEDGLDDAFAQGGKLLILCNPHNPLGRVYTRDELERLSAIVARHDARVFSDEIHGPLVFAPHRHVPYASLGAQAAAQAITATSASKGWNLAGLKCAQLILTNHDDQARWRAMEPFGGHATSTLGVIANTVAYRDGGAWLSEALAYIAGNRALLGQHVRERMPGIACREPEGTYLAWLDCRDLGPGPHAPRFRTGGVALTDGADCGRGGEGFVRMNFAMPRPLLEEALARMTRAVDGG</sequence>
<evidence type="ECO:0000256" key="3">
    <source>
        <dbReference type="ARBA" id="ARBA00022898"/>
    </source>
</evidence>
<keyword evidence="7" id="KW-0032">Aminotransferase</keyword>
<dbReference type="RefSeq" id="WP_134674168.1">
    <property type="nucleotide sequence ID" value="NZ_SPUH01000001.1"/>
</dbReference>
<dbReference type="InterPro" id="IPR004839">
    <property type="entry name" value="Aminotransferase_I/II_large"/>
</dbReference>
<dbReference type="SUPFAM" id="SSF53383">
    <property type="entry name" value="PLP-dependent transferases"/>
    <property type="match status" value="1"/>
</dbReference>
<reference evidence="7 8" key="1">
    <citation type="submission" date="2019-01" db="EMBL/GenBank/DDBJ databases">
        <authorList>
            <person name="Zhang S."/>
        </authorList>
    </citation>
    <scope>NUCLEOTIDE SEQUENCE [LARGE SCALE GENOMIC DNA]</scope>
    <source>
        <strain evidence="7 8">1626</strain>
    </source>
</reference>
<dbReference type="PANTHER" id="PTHR43525">
    <property type="entry name" value="PROTEIN MALY"/>
    <property type="match status" value="1"/>
</dbReference>
<evidence type="ECO:0000256" key="1">
    <source>
        <dbReference type="ARBA" id="ARBA00001933"/>
    </source>
</evidence>
<evidence type="ECO:0000256" key="4">
    <source>
        <dbReference type="ARBA" id="ARBA00023239"/>
    </source>
</evidence>
<accession>A0A4Z1RF79</accession>
<feature type="domain" description="Aminotransferase class I/classII large" evidence="6">
    <location>
        <begin position="59"/>
        <end position="386"/>
    </location>
</feature>
<comment type="caution">
    <text evidence="7">The sequence shown here is derived from an EMBL/GenBank/DDBJ whole genome shotgun (WGS) entry which is preliminary data.</text>
</comment>
<dbReference type="Pfam" id="PF00155">
    <property type="entry name" value="Aminotran_1_2"/>
    <property type="match status" value="1"/>
</dbReference>
<dbReference type="Gene3D" id="3.40.640.10">
    <property type="entry name" value="Type I PLP-dependent aspartate aminotransferase-like (Major domain)"/>
    <property type="match status" value="1"/>
</dbReference>
<evidence type="ECO:0000256" key="2">
    <source>
        <dbReference type="ARBA" id="ARBA00012224"/>
    </source>
</evidence>
<protein>
    <recommendedName>
        <fullName evidence="2">cysteine-S-conjugate beta-lyase</fullName>
        <ecNumber evidence="2">4.4.1.13</ecNumber>
    </recommendedName>
</protein>
<dbReference type="InterPro" id="IPR015422">
    <property type="entry name" value="PyrdxlP-dep_Trfase_small"/>
</dbReference>
<dbReference type="PANTHER" id="PTHR43525:SF2">
    <property type="entry name" value="CYSTATHIONINE BETA-LYASE-RELATED"/>
    <property type="match status" value="1"/>
</dbReference>
<dbReference type="Proteomes" id="UP000298681">
    <property type="component" value="Unassembled WGS sequence"/>
</dbReference>
<dbReference type="EMBL" id="SPUH01000001">
    <property type="protein sequence ID" value="TKS54813.1"/>
    <property type="molecule type" value="Genomic_DNA"/>
</dbReference>
<evidence type="ECO:0000313" key="7">
    <source>
        <dbReference type="EMBL" id="TKS54813.1"/>
    </source>
</evidence>
<evidence type="ECO:0000313" key="8">
    <source>
        <dbReference type="Proteomes" id="UP000298681"/>
    </source>
</evidence>
<comment type="similarity">
    <text evidence="5">Belongs to the class-II pyridoxal-phosphate-dependent aminotransferase family. MalY/PatB cystathionine beta-lyase subfamily.</text>
</comment>
<dbReference type="AlphaFoldDB" id="A0A4Z1RF79"/>
<gene>
    <name evidence="7" type="ORF">E4582_08605</name>
</gene>
<dbReference type="EC" id="4.4.1.13" evidence="2"/>
<comment type="cofactor">
    <cofactor evidence="1">
        <name>pyridoxal 5'-phosphate</name>
        <dbReference type="ChEBI" id="CHEBI:597326"/>
    </cofactor>
</comment>
<evidence type="ECO:0000256" key="5">
    <source>
        <dbReference type="ARBA" id="ARBA00037974"/>
    </source>
</evidence>
<name>A0A4Z1RF79_9GAMM</name>
<evidence type="ECO:0000259" key="6">
    <source>
        <dbReference type="Pfam" id="PF00155"/>
    </source>
</evidence>
<dbReference type="GO" id="GO:0030170">
    <property type="term" value="F:pyridoxal phosphate binding"/>
    <property type="evidence" value="ECO:0007669"/>
    <property type="project" value="InterPro"/>
</dbReference>
<dbReference type="InterPro" id="IPR015424">
    <property type="entry name" value="PyrdxlP-dep_Trfase"/>
</dbReference>
<dbReference type="CDD" id="cd00609">
    <property type="entry name" value="AAT_like"/>
    <property type="match status" value="1"/>
</dbReference>
<organism evidence="7 8">
    <name type="scientific">Luteimonas yindakuii</name>
    <dbReference type="NCBI Taxonomy" id="2565782"/>
    <lineage>
        <taxon>Bacteria</taxon>
        <taxon>Pseudomonadati</taxon>
        <taxon>Pseudomonadota</taxon>
        <taxon>Gammaproteobacteria</taxon>
        <taxon>Lysobacterales</taxon>
        <taxon>Lysobacteraceae</taxon>
        <taxon>Luteimonas</taxon>
    </lineage>
</organism>
<dbReference type="GO" id="GO:0047804">
    <property type="term" value="F:cysteine-S-conjugate beta-lyase activity"/>
    <property type="evidence" value="ECO:0007669"/>
    <property type="project" value="UniProtKB-EC"/>
</dbReference>
<dbReference type="GO" id="GO:0008483">
    <property type="term" value="F:transaminase activity"/>
    <property type="evidence" value="ECO:0007669"/>
    <property type="project" value="UniProtKB-KW"/>
</dbReference>
<dbReference type="Gene3D" id="3.90.1150.10">
    <property type="entry name" value="Aspartate Aminotransferase, domain 1"/>
    <property type="match status" value="1"/>
</dbReference>
<keyword evidence="3" id="KW-0663">Pyridoxal phosphate</keyword>
<keyword evidence="8" id="KW-1185">Reference proteome</keyword>
<proteinExistence type="inferred from homology"/>
<keyword evidence="4" id="KW-0456">Lyase</keyword>
<keyword evidence="7" id="KW-0808">Transferase</keyword>
<dbReference type="InterPro" id="IPR051798">
    <property type="entry name" value="Class-II_PLP-Dep_Aminotrans"/>
</dbReference>
<dbReference type="InterPro" id="IPR015421">
    <property type="entry name" value="PyrdxlP-dep_Trfase_major"/>
</dbReference>